<gene>
    <name evidence="2" type="ORF">D7V93_02685</name>
</gene>
<name>A0A3A8QI76_9BACT</name>
<organism evidence="2 3">
    <name type="scientific">Corallococcus llansteffanensis</name>
    <dbReference type="NCBI Taxonomy" id="2316731"/>
    <lineage>
        <taxon>Bacteria</taxon>
        <taxon>Pseudomonadati</taxon>
        <taxon>Myxococcota</taxon>
        <taxon>Myxococcia</taxon>
        <taxon>Myxococcales</taxon>
        <taxon>Cystobacterineae</taxon>
        <taxon>Myxococcaceae</taxon>
        <taxon>Corallococcus</taxon>
    </lineage>
</organism>
<evidence type="ECO:0000313" key="3">
    <source>
        <dbReference type="Proteomes" id="UP000272888"/>
    </source>
</evidence>
<protein>
    <submittedName>
        <fullName evidence="2">Uncharacterized protein</fullName>
    </submittedName>
</protein>
<accession>A0A3A8QI76</accession>
<evidence type="ECO:0000256" key="1">
    <source>
        <dbReference type="SAM" id="MobiDB-lite"/>
    </source>
</evidence>
<feature type="region of interest" description="Disordered" evidence="1">
    <location>
        <begin position="176"/>
        <end position="197"/>
    </location>
</feature>
<sequence>MLAMTMCASVHGCSSRNLGAQDGVRPRPKLGARVDRIGRPLTGNALIGPLAPDDVSDRRKEEYNRAAPADWPRFTADLQLTLGLYDGLDGTCGNQWLIQPDAEPAQRYHRLAKVLADDRLWVDSRSAVCQQYLAVELTELATPGAPSGDCGGRTPTQDASDVFRSLWVLGATSGVDDGVREDDRPTSTSEFPFLGAP</sequence>
<dbReference type="Proteomes" id="UP000272888">
    <property type="component" value="Unassembled WGS sequence"/>
</dbReference>
<reference evidence="3" key="1">
    <citation type="submission" date="2018-09" db="EMBL/GenBank/DDBJ databases">
        <authorList>
            <person name="Livingstone P.G."/>
            <person name="Whitworth D.E."/>
        </authorList>
    </citation>
    <scope>NUCLEOTIDE SEQUENCE [LARGE SCALE GENOMIC DNA]</scope>
    <source>
        <strain evidence="3">CA051B</strain>
    </source>
</reference>
<proteinExistence type="predicted"/>
<dbReference type="AlphaFoldDB" id="A0A3A8QI76"/>
<comment type="caution">
    <text evidence="2">The sequence shown here is derived from an EMBL/GenBank/DDBJ whole genome shotgun (WGS) entry which is preliminary data.</text>
</comment>
<keyword evidence="3" id="KW-1185">Reference proteome</keyword>
<dbReference type="EMBL" id="RAWB01000015">
    <property type="protein sequence ID" value="RKH67598.1"/>
    <property type="molecule type" value="Genomic_DNA"/>
</dbReference>
<evidence type="ECO:0000313" key="2">
    <source>
        <dbReference type="EMBL" id="RKH67598.1"/>
    </source>
</evidence>